<keyword evidence="6" id="KW-0472">Membrane</keyword>
<keyword evidence="5" id="KW-0344">Guanine-nucleotide releasing factor</keyword>
<reference evidence="10" key="1">
    <citation type="journal article" date="2014" name="BMC Genomics">
        <title>Characterizing the developmental transcriptome of the oriental fruit fly, Bactrocera dorsalis (Diptera: Tephritidae) through comparative genomic analysis with Drosophila melanogaster utilizing modENCODE datasets.</title>
        <authorList>
            <person name="Geib S.M."/>
            <person name="Calla B."/>
            <person name="Hall B."/>
            <person name="Hou S."/>
            <person name="Manoukis N.C."/>
        </authorList>
    </citation>
    <scope>NUCLEOTIDE SEQUENCE</scope>
    <source>
        <strain evidence="10">Punador</strain>
    </source>
</reference>
<evidence type="ECO:0000256" key="7">
    <source>
        <dbReference type="ARBA" id="ARBA00053914"/>
    </source>
</evidence>
<dbReference type="PROSITE" id="PS51205">
    <property type="entry name" value="VPS9"/>
    <property type="match status" value="1"/>
</dbReference>
<dbReference type="Pfam" id="PF02204">
    <property type="entry name" value="VPS9"/>
    <property type="match status" value="1"/>
</dbReference>
<dbReference type="GO" id="GO:0031267">
    <property type="term" value="F:small GTPase binding"/>
    <property type="evidence" value="ECO:0007669"/>
    <property type="project" value="TreeGrafter"/>
</dbReference>
<protein>
    <recommendedName>
        <fullName evidence="8">Receptor-mediated endocytosis protein 6 homolog</fullName>
    </recommendedName>
</protein>
<dbReference type="InterPro" id="IPR045046">
    <property type="entry name" value="Vps9-like"/>
</dbReference>
<evidence type="ECO:0000256" key="5">
    <source>
        <dbReference type="ARBA" id="ARBA00022658"/>
    </source>
</evidence>
<dbReference type="GO" id="GO:0005829">
    <property type="term" value="C:cytosol"/>
    <property type="evidence" value="ECO:0007669"/>
    <property type="project" value="TreeGrafter"/>
</dbReference>
<dbReference type="PANTHER" id="PTHR23101:SF25">
    <property type="entry name" value="GTPASE-ACTIVATING PROTEIN AND VPS9 DOMAIN-CONTAINING PROTEIN 1"/>
    <property type="match status" value="1"/>
</dbReference>
<comment type="subcellular location">
    <subcellularLocation>
        <location evidence="1">Membrane</location>
        <topology evidence="1">Peripheral membrane protein</topology>
    </subcellularLocation>
</comment>
<evidence type="ECO:0000256" key="4">
    <source>
        <dbReference type="ARBA" id="ARBA00022583"/>
    </source>
</evidence>
<organism evidence="10">
    <name type="scientific">Bactrocera dorsalis</name>
    <name type="common">Oriental fruit fly</name>
    <name type="synonym">Dacus dorsalis</name>
    <dbReference type="NCBI Taxonomy" id="27457"/>
    <lineage>
        <taxon>Eukaryota</taxon>
        <taxon>Metazoa</taxon>
        <taxon>Ecdysozoa</taxon>
        <taxon>Arthropoda</taxon>
        <taxon>Hexapoda</taxon>
        <taxon>Insecta</taxon>
        <taxon>Pterygota</taxon>
        <taxon>Neoptera</taxon>
        <taxon>Endopterygota</taxon>
        <taxon>Diptera</taxon>
        <taxon>Brachycera</taxon>
        <taxon>Muscomorpha</taxon>
        <taxon>Tephritoidea</taxon>
        <taxon>Tephritidae</taxon>
        <taxon>Bactrocera</taxon>
        <taxon>Bactrocera</taxon>
    </lineage>
</organism>
<dbReference type="InterPro" id="IPR037191">
    <property type="entry name" value="VPS9_dom_sf"/>
</dbReference>
<keyword evidence="10" id="KW-0675">Receptor</keyword>
<gene>
    <name evidence="10" type="primary">RME6</name>
</gene>
<dbReference type="OrthoDB" id="10264848at2759"/>
<evidence type="ECO:0000313" key="10">
    <source>
        <dbReference type="EMBL" id="JAC44539.1"/>
    </source>
</evidence>
<name>A0A034VPZ3_BACDO</name>
<dbReference type="PANTHER" id="PTHR23101">
    <property type="entry name" value="RAB GDP/GTP EXCHANGE FACTOR"/>
    <property type="match status" value="1"/>
</dbReference>
<evidence type="ECO:0000256" key="6">
    <source>
        <dbReference type="ARBA" id="ARBA00023136"/>
    </source>
</evidence>
<dbReference type="Gene3D" id="1.20.1050.80">
    <property type="entry name" value="VPS9 domain"/>
    <property type="match status" value="1"/>
</dbReference>
<keyword evidence="4" id="KW-0254">Endocytosis</keyword>
<keyword evidence="3" id="KW-0343">GTPase activation</keyword>
<dbReference type="FunFam" id="1.20.1050.80:FF:000001">
    <property type="entry name" value="GTPase-activating protein and VPS9 domain-containing protein 1 isoform X1"/>
    <property type="match status" value="1"/>
</dbReference>
<evidence type="ECO:0000256" key="3">
    <source>
        <dbReference type="ARBA" id="ARBA00022468"/>
    </source>
</evidence>
<evidence type="ECO:0000256" key="2">
    <source>
        <dbReference type="ARBA" id="ARBA00008489"/>
    </source>
</evidence>
<dbReference type="GO" id="GO:0005096">
    <property type="term" value="F:GTPase activator activity"/>
    <property type="evidence" value="ECO:0007669"/>
    <property type="project" value="UniProtKB-KW"/>
</dbReference>
<dbReference type="GO" id="GO:0016020">
    <property type="term" value="C:membrane"/>
    <property type="evidence" value="ECO:0007669"/>
    <property type="project" value="UniProtKB-SubCell"/>
</dbReference>
<dbReference type="EMBL" id="GAKP01014413">
    <property type="protein sequence ID" value="JAC44539.1"/>
    <property type="molecule type" value="Transcribed_RNA"/>
</dbReference>
<evidence type="ECO:0000259" key="9">
    <source>
        <dbReference type="PROSITE" id="PS51205"/>
    </source>
</evidence>
<dbReference type="SUPFAM" id="SSF109993">
    <property type="entry name" value="VPS9 domain"/>
    <property type="match status" value="1"/>
</dbReference>
<feature type="domain" description="VPS9" evidence="9">
    <location>
        <begin position="122"/>
        <end position="261"/>
    </location>
</feature>
<evidence type="ECO:0000256" key="8">
    <source>
        <dbReference type="ARBA" id="ARBA00068997"/>
    </source>
</evidence>
<accession>A0A034VPZ3</accession>
<sequence length="261" mass="30335">MRYRQNQLLMMENIEQFETRLRSESATCNRYLMAVCVRLFFEKRQAKLAEFQEEFARLTVSDDKIDLIEEFVEGLMEELLTPGAILHGMPEWQAQEARLSIERILLTRLYQQVMFPNEDADLSRDTVLSEHISKLQRVISPSHPALCIPQAYLSEAPWSFSQQQLSYISAYKTPREKLQCVIRCISSIMSLLHMSSGRVPAADDILPVLIYVVIMTNPPFLLSTVEYITCFIGEKLEGEEQFHWTLFCSVVKFIKTMDYLD</sequence>
<dbReference type="GO" id="GO:0006897">
    <property type="term" value="P:endocytosis"/>
    <property type="evidence" value="ECO:0007669"/>
    <property type="project" value="UniProtKB-KW"/>
</dbReference>
<dbReference type="InterPro" id="IPR003123">
    <property type="entry name" value="VPS9"/>
</dbReference>
<dbReference type="GO" id="GO:0051049">
    <property type="term" value="P:regulation of transport"/>
    <property type="evidence" value="ECO:0007669"/>
    <property type="project" value="UniProtKB-ARBA"/>
</dbReference>
<proteinExistence type="inferred from homology"/>
<dbReference type="SMART" id="SM00167">
    <property type="entry name" value="VPS9"/>
    <property type="match status" value="1"/>
</dbReference>
<comment type="similarity">
    <text evidence="2">Belongs to the GAPVD1 family.</text>
</comment>
<dbReference type="AlphaFoldDB" id="A0A034VPZ3"/>
<comment type="function">
    <text evidence="7">Acts both as a GTPase-activating protein (GAP) and a guanine nucleotide exchange factor (GEF), and participates in endocytosis.</text>
</comment>
<dbReference type="GO" id="GO:0030139">
    <property type="term" value="C:endocytic vesicle"/>
    <property type="evidence" value="ECO:0007669"/>
    <property type="project" value="TreeGrafter"/>
</dbReference>
<dbReference type="GO" id="GO:0005085">
    <property type="term" value="F:guanyl-nucleotide exchange factor activity"/>
    <property type="evidence" value="ECO:0007669"/>
    <property type="project" value="UniProtKB-KW"/>
</dbReference>
<evidence type="ECO:0000256" key="1">
    <source>
        <dbReference type="ARBA" id="ARBA00004170"/>
    </source>
</evidence>